<evidence type="ECO:0008006" key="11">
    <source>
        <dbReference type="Google" id="ProtNLM"/>
    </source>
</evidence>
<evidence type="ECO:0000256" key="1">
    <source>
        <dbReference type="ARBA" id="ARBA00022527"/>
    </source>
</evidence>
<keyword evidence="4" id="KW-0418">Kinase</keyword>
<name>A0ABR2JPG5_9EUKA</name>
<sequence>MRTTTSCPNMKPEPVEGWLMVNNNKRYCRLNGETLDIAFDDKLQKIEYSILLSKIVDTKGSTEMEFDILAENSPLLHFHSEDINTIYKWKSAIFEDYNFDYLRPKTPTMNDFKPFKMIGEGFSGKVHLVRRKTDGRLIALKLISKDKLDSAASVQRMITERNILVQNKYPFITRIYAAFQTESYLILALEYVGGGNLQHHLDKGIKLTQKQIKIYLAQIILALEHLHNMGIVFRDLKPSNILIAKDGNLKLTDFGLSKNIIETGTTRTLCGTHNFLSPEMIMEQPYGFSVDWWALGVVAFRLICGYLPFNNPNLAKLYDRITSCSYRFPVRIDPVAKDLISGLLKKNPEERLTVDQIKNHEFFNGIDWQKVYRKEYKMDFKPYKAEDESAFNFDTNLFEKCNVQSFENDYETSNYFVHSSSNANLQSYENDKSFIKDFSFSSTTEDFDDDDDDI</sequence>
<comment type="caution">
    <text evidence="9">The sequence shown here is derived from an EMBL/GenBank/DDBJ whole genome shotgun (WGS) entry which is preliminary data.</text>
</comment>
<keyword evidence="10" id="KW-1185">Reference proteome</keyword>
<dbReference type="Gene3D" id="3.30.200.20">
    <property type="entry name" value="Phosphorylase Kinase, domain 1"/>
    <property type="match status" value="1"/>
</dbReference>
<evidence type="ECO:0000256" key="3">
    <source>
        <dbReference type="ARBA" id="ARBA00022741"/>
    </source>
</evidence>
<dbReference type="Proteomes" id="UP001470230">
    <property type="component" value="Unassembled WGS sequence"/>
</dbReference>
<dbReference type="PANTHER" id="PTHR24351">
    <property type="entry name" value="RIBOSOMAL PROTEIN S6 KINASE"/>
    <property type="match status" value="1"/>
</dbReference>
<keyword evidence="2" id="KW-0808">Transferase</keyword>
<dbReference type="SMART" id="SM00220">
    <property type="entry name" value="S_TKc"/>
    <property type="match status" value="1"/>
</dbReference>
<dbReference type="InterPro" id="IPR000961">
    <property type="entry name" value="AGC-kinase_C"/>
</dbReference>
<dbReference type="EMBL" id="JAPFFF010000010">
    <property type="protein sequence ID" value="KAK8880770.1"/>
    <property type="molecule type" value="Genomic_DNA"/>
</dbReference>
<dbReference type="SUPFAM" id="SSF50729">
    <property type="entry name" value="PH domain-like"/>
    <property type="match status" value="1"/>
</dbReference>
<evidence type="ECO:0000256" key="6">
    <source>
        <dbReference type="PROSITE-ProRule" id="PRU10141"/>
    </source>
</evidence>
<organism evidence="9 10">
    <name type="scientific">Tritrichomonas musculus</name>
    <dbReference type="NCBI Taxonomy" id="1915356"/>
    <lineage>
        <taxon>Eukaryota</taxon>
        <taxon>Metamonada</taxon>
        <taxon>Parabasalia</taxon>
        <taxon>Tritrichomonadida</taxon>
        <taxon>Tritrichomonadidae</taxon>
        <taxon>Tritrichomonas</taxon>
    </lineage>
</organism>
<dbReference type="PROSITE" id="PS51285">
    <property type="entry name" value="AGC_KINASE_CTER"/>
    <property type="match status" value="1"/>
</dbReference>
<dbReference type="PROSITE" id="PS50011">
    <property type="entry name" value="PROTEIN_KINASE_DOM"/>
    <property type="match status" value="1"/>
</dbReference>
<keyword evidence="5 6" id="KW-0067">ATP-binding</keyword>
<evidence type="ECO:0000259" key="7">
    <source>
        <dbReference type="PROSITE" id="PS50011"/>
    </source>
</evidence>
<feature type="domain" description="AGC-kinase C-terminal" evidence="8">
    <location>
        <begin position="364"/>
        <end position="450"/>
    </location>
</feature>
<keyword evidence="3 6" id="KW-0547">Nucleotide-binding</keyword>
<dbReference type="InterPro" id="IPR011009">
    <property type="entry name" value="Kinase-like_dom_sf"/>
</dbReference>
<dbReference type="InterPro" id="IPR000719">
    <property type="entry name" value="Prot_kinase_dom"/>
</dbReference>
<evidence type="ECO:0000256" key="2">
    <source>
        <dbReference type="ARBA" id="ARBA00022679"/>
    </source>
</evidence>
<dbReference type="PROSITE" id="PS00107">
    <property type="entry name" value="PROTEIN_KINASE_ATP"/>
    <property type="match status" value="1"/>
</dbReference>
<evidence type="ECO:0000313" key="10">
    <source>
        <dbReference type="Proteomes" id="UP001470230"/>
    </source>
</evidence>
<keyword evidence="1" id="KW-0723">Serine/threonine-protein kinase</keyword>
<evidence type="ECO:0000313" key="9">
    <source>
        <dbReference type="EMBL" id="KAK8880770.1"/>
    </source>
</evidence>
<accession>A0ABR2JPG5</accession>
<dbReference type="Gene3D" id="1.10.510.10">
    <property type="entry name" value="Transferase(Phosphotransferase) domain 1"/>
    <property type="match status" value="1"/>
</dbReference>
<feature type="binding site" evidence="6">
    <location>
        <position position="141"/>
    </location>
    <ligand>
        <name>ATP</name>
        <dbReference type="ChEBI" id="CHEBI:30616"/>
    </ligand>
</feature>
<dbReference type="InterPro" id="IPR017441">
    <property type="entry name" value="Protein_kinase_ATP_BS"/>
</dbReference>
<dbReference type="InterPro" id="IPR045270">
    <property type="entry name" value="STKc_AGC"/>
</dbReference>
<evidence type="ECO:0000256" key="4">
    <source>
        <dbReference type="ARBA" id="ARBA00022777"/>
    </source>
</evidence>
<protein>
    <recommendedName>
        <fullName evidence="11">AGC family protein kinase</fullName>
    </recommendedName>
</protein>
<dbReference type="CDD" id="cd05123">
    <property type="entry name" value="STKc_AGC"/>
    <property type="match status" value="1"/>
</dbReference>
<evidence type="ECO:0000259" key="8">
    <source>
        <dbReference type="PROSITE" id="PS51285"/>
    </source>
</evidence>
<dbReference type="SUPFAM" id="SSF56112">
    <property type="entry name" value="Protein kinase-like (PK-like)"/>
    <property type="match status" value="1"/>
</dbReference>
<feature type="domain" description="Protein kinase" evidence="7">
    <location>
        <begin position="112"/>
        <end position="363"/>
    </location>
</feature>
<dbReference type="Pfam" id="PF00069">
    <property type="entry name" value="Pkinase"/>
    <property type="match status" value="1"/>
</dbReference>
<proteinExistence type="predicted"/>
<reference evidence="9 10" key="1">
    <citation type="submission" date="2024-04" db="EMBL/GenBank/DDBJ databases">
        <title>Tritrichomonas musculus Genome.</title>
        <authorList>
            <person name="Alves-Ferreira E."/>
            <person name="Grigg M."/>
            <person name="Lorenzi H."/>
            <person name="Galac M."/>
        </authorList>
    </citation>
    <scope>NUCLEOTIDE SEQUENCE [LARGE SCALE GENOMIC DNA]</scope>
    <source>
        <strain evidence="9 10">EAF2021</strain>
    </source>
</reference>
<evidence type="ECO:0000256" key="5">
    <source>
        <dbReference type="ARBA" id="ARBA00022840"/>
    </source>
</evidence>
<gene>
    <name evidence="9" type="ORF">M9Y10_003458</name>
</gene>